<dbReference type="InterPro" id="IPR031825">
    <property type="entry name" value="RXLR"/>
</dbReference>
<evidence type="ECO:0000256" key="2">
    <source>
        <dbReference type="ARBA" id="ARBA00010400"/>
    </source>
</evidence>
<reference evidence="6" key="1">
    <citation type="journal article" date="2011" name="Plant Cell">
        <title>Transcriptional programming and functional interactions within the Phytophthora sojae RXLR effector repertoire.</title>
        <authorList>
            <person name="Wang Q."/>
            <person name="Han C."/>
            <person name="Ferreira A.O."/>
            <person name="Yu X."/>
            <person name="Ye W."/>
            <person name="Tripathy S."/>
            <person name="Kale S.D."/>
            <person name="Gu B."/>
            <person name="Sheng Y."/>
            <person name="Sui Y."/>
            <person name="Wang X."/>
            <person name="Zhang Z."/>
            <person name="Cheng B."/>
            <person name="Dong S."/>
            <person name="Shan W."/>
            <person name="Zheng X."/>
            <person name="Dou D."/>
            <person name="Tyler B.M."/>
            <person name="Wang Y."/>
        </authorList>
    </citation>
    <scope>NUCLEOTIDE SEQUENCE</scope>
    <source>
        <strain evidence="6">P7076</strain>
    </source>
</reference>
<feature type="signal peptide" evidence="5">
    <location>
        <begin position="1"/>
        <end position="20"/>
    </location>
</feature>
<name>E0W4U3_PHYSO</name>
<dbReference type="GO" id="GO:0005576">
    <property type="term" value="C:extracellular region"/>
    <property type="evidence" value="ECO:0007669"/>
    <property type="project" value="UniProtKB-SubCell"/>
</dbReference>
<accession>E0W4U3</accession>
<dbReference type="Pfam" id="PF16810">
    <property type="entry name" value="RXLR"/>
    <property type="match status" value="1"/>
</dbReference>
<gene>
    <name evidence="6" type="primary">Avh</name>
</gene>
<dbReference type="KEGG" id="psoj:PHYSODRAFT_492929"/>
<dbReference type="AlphaFoldDB" id="E0W4U3"/>
<dbReference type="KEGG" id="psoj:PHYSODRAFT_285739"/>
<dbReference type="RefSeq" id="XP_009525241.1">
    <property type="nucleotide sequence ID" value="XM_009526946.1"/>
</dbReference>
<proteinExistence type="inferred from homology"/>
<dbReference type="VEuPathDB" id="FungiDB:PHYSODRAFT_285739"/>
<dbReference type="RefSeq" id="XP_009525240.1">
    <property type="nucleotide sequence ID" value="XM_009526945.1"/>
</dbReference>
<comment type="function">
    <text evidence="5">Effector that suppresses plant defense responses during pathogen infection.</text>
</comment>
<sequence length="111" mass="12584">MRVCWALFLAVASIATCVNATADSIARSHVKTLKTPSTTSTDLHQDSVNYKRFLRSDKANVEDEEDRLYTLIKARFGPYVDYLKTIYKVKANQQIANAAARIEHKPPRSIR</sequence>
<protein>
    <recommendedName>
        <fullName evidence="5">RxLR effector protein</fullName>
    </recommendedName>
</protein>
<keyword evidence="4 5" id="KW-0732">Signal</keyword>
<evidence type="ECO:0000313" key="6">
    <source>
        <dbReference type="EMBL" id="AEK81361.1"/>
    </source>
</evidence>
<dbReference type="VEuPathDB" id="FungiDB:PHYSODRAFT_492929"/>
<evidence type="ECO:0000256" key="5">
    <source>
        <dbReference type="RuleBase" id="RU367124"/>
    </source>
</evidence>
<evidence type="ECO:0000256" key="3">
    <source>
        <dbReference type="ARBA" id="ARBA00022525"/>
    </source>
</evidence>
<dbReference type="EMBL" id="JN254548">
    <property type="protein sequence ID" value="AEK81361.1"/>
    <property type="molecule type" value="Genomic_DNA"/>
</dbReference>
<keyword evidence="3 5" id="KW-0964">Secreted</keyword>
<feature type="chain" id="PRO_5041020074" description="RxLR effector protein" evidence="5">
    <location>
        <begin position="21"/>
        <end position="111"/>
    </location>
</feature>
<comment type="similarity">
    <text evidence="2 5">Belongs to the RxLR effector family.</text>
</comment>
<evidence type="ECO:0000256" key="1">
    <source>
        <dbReference type="ARBA" id="ARBA00004613"/>
    </source>
</evidence>
<comment type="subcellular location">
    <subcellularLocation>
        <location evidence="1 5">Secreted</location>
    </subcellularLocation>
</comment>
<organism evidence="6">
    <name type="scientific">Phytophthora sojae</name>
    <name type="common">Soybean stem and root rot agent</name>
    <name type="synonym">Phytophthora megasperma f. sp. glycines</name>
    <dbReference type="NCBI Taxonomy" id="67593"/>
    <lineage>
        <taxon>Eukaryota</taxon>
        <taxon>Sar</taxon>
        <taxon>Stramenopiles</taxon>
        <taxon>Oomycota</taxon>
        <taxon>Peronosporomycetes</taxon>
        <taxon>Peronosporales</taxon>
        <taxon>Peronosporaceae</taxon>
        <taxon>Phytophthora</taxon>
    </lineage>
</organism>
<comment type="domain">
    <text evidence="5">The RxLR-dEER motif acts to carry the protein into the host cell cytoplasm through binding to cell surface phosphatidylinositol-3-phosphate.</text>
</comment>
<evidence type="ECO:0000256" key="4">
    <source>
        <dbReference type="ARBA" id="ARBA00022729"/>
    </source>
</evidence>